<dbReference type="AlphaFoldDB" id="A0A9N9JXQ5"/>
<name>A0A9N9JXQ5_9GLOM</name>
<keyword evidence="2" id="KW-1185">Reference proteome</keyword>
<dbReference type="EMBL" id="CAJVPZ010073506">
    <property type="protein sequence ID" value="CAG8802319.1"/>
    <property type="molecule type" value="Genomic_DNA"/>
</dbReference>
<organism evidence="1 2">
    <name type="scientific">Racocetra fulgida</name>
    <dbReference type="NCBI Taxonomy" id="60492"/>
    <lineage>
        <taxon>Eukaryota</taxon>
        <taxon>Fungi</taxon>
        <taxon>Fungi incertae sedis</taxon>
        <taxon>Mucoromycota</taxon>
        <taxon>Glomeromycotina</taxon>
        <taxon>Glomeromycetes</taxon>
        <taxon>Diversisporales</taxon>
        <taxon>Gigasporaceae</taxon>
        <taxon>Racocetra</taxon>
    </lineage>
</organism>
<feature type="non-terminal residue" evidence="1">
    <location>
        <position position="49"/>
    </location>
</feature>
<dbReference type="OrthoDB" id="5860629at2759"/>
<protein>
    <submittedName>
        <fullName evidence="1">17776_t:CDS:1</fullName>
    </submittedName>
</protein>
<sequence>EDNLESNNFKDFLIRIKNETEKTISDDMIRISDNMIIKWHDEEFLQTLI</sequence>
<evidence type="ECO:0000313" key="1">
    <source>
        <dbReference type="EMBL" id="CAG8802319.1"/>
    </source>
</evidence>
<reference evidence="1" key="1">
    <citation type="submission" date="2021-06" db="EMBL/GenBank/DDBJ databases">
        <authorList>
            <person name="Kallberg Y."/>
            <person name="Tangrot J."/>
            <person name="Rosling A."/>
        </authorList>
    </citation>
    <scope>NUCLEOTIDE SEQUENCE</scope>
    <source>
        <strain evidence="1">IN212</strain>
    </source>
</reference>
<evidence type="ECO:0000313" key="2">
    <source>
        <dbReference type="Proteomes" id="UP000789396"/>
    </source>
</evidence>
<accession>A0A9N9JXQ5</accession>
<dbReference type="Proteomes" id="UP000789396">
    <property type="component" value="Unassembled WGS sequence"/>
</dbReference>
<feature type="non-terminal residue" evidence="1">
    <location>
        <position position="1"/>
    </location>
</feature>
<comment type="caution">
    <text evidence="1">The sequence shown here is derived from an EMBL/GenBank/DDBJ whole genome shotgun (WGS) entry which is preliminary data.</text>
</comment>
<proteinExistence type="predicted"/>
<gene>
    <name evidence="1" type="ORF">RFULGI_LOCUS17862</name>
</gene>